<feature type="compositionally biased region" description="Basic residues" evidence="1">
    <location>
        <begin position="242"/>
        <end position="273"/>
    </location>
</feature>
<feature type="signal peptide" evidence="2">
    <location>
        <begin position="1"/>
        <end position="19"/>
    </location>
</feature>
<reference evidence="4" key="2">
    <citation type="submission" date="2015-01" db="EMBL/GenBank/DDBJ databases">
        <title>Evolutionary Origins and Diversification of the Mycorrhizal Mutualists.</title>
        <authorList>
            <consortium name="DOE Joint Genome Institute"/>
            <consortium name="Mycorrhizal Genomics Consortium"/>
            <person name="Kohler A."/>
            <person name="Kuo A."/>
            <person name="Nagy L.G."/>
            <person name="Floudas D."/>
            <person name="Copeland A."/>
            <person name="Barry K.W."/>
            <person name="Cichocki N."/>
            <person name="Veneault-Fourrey C."/>
            <person name="LaButti K."/>
            <person name="Lindquist E.A."/>
            <person name="Lipzen A."/>
            <person name="Lundell T."/>
            <person name="Morin E."/>
            <person name="Murat C."/>
            <person name="Riley R."/>
            <person name="Ohm R."/>
            <person name="Sun H."/>
            <person name="Tunlid A."/>
            <person name="Henrissat B."/>
            <person name="Grigoriev I.V."/>
            <person name="Hibbett D.S."/>
            <person name="Martin F."/>
        </authorList>
    </citation>
    <scope>NUCLEOTIDE SEQUENCE [LARGE SCALE GENOMIC DNA]</scope>
    <source>
        <strain evidence="4">MAFF 305830</strain>
    </source>
</reference>
<sequence>MRFSAATVVVLATASYVLAADATKPASSTPATKADSKDKSKNKLDLSIDPSERMLKSEALSPYGSPFASPFSPYSRYGALSPLSPYSPYYKGRDAAAAMSPLSPFSPLSPLRKSQLAAKHFRKSSQKYCKGPQRKAILCSSKKSKDIIAKLLKDKTPAAAKELSTMVDMARAFMEEHGLLTALTLRKHLNYRTALTPTTPTTPKGLASKVAQVKSEKKLTRRAEGEAVSAAPSGPCDDLVGRARRRCMRRLRRKSGKKGRKGGRKGRKGRKARLAAQGDAQVPASPGPQTASATMTTQVVDPQAAAAAPASPQQASRRSLDDEMMFEKRFFGSEIEELD</sequence>
<feature type="compositionally biased region" description="Basic and acidic residues" evidence="1">
    <location>
        <begin position="216"/>
        <end position="225"/>
    </location>
</feature>
<dbReference type="Proteomes" id="UP000054097">
    <property type="component" value="Unassembled WGS sequence"/>
</dbReference>
<feature type="region of interest" description="Disordered" evidence="1">
    <location>
        <begin position="216"/>
        <end position="322"/>
    </location>
</feature>
<evidence type="ECO:0000313" key="3">
    <source>
        <dbReference type="EMBL" id="KIM23452.1"/>
    </source>
</evidence>
<organism evidence="3 4">
    <name type="scientific">Serendipita vermifera MAFF 305830</name>
    <dbReference type="NCBI Taxonomy" id="933852"/>
    <lineage>
        <taxon>Eukaryota</taxon>
        <taxon>Fungi</taxon>
        <taxon>Dikarya</taxon>
        <taxon>Basidiomycota</taxon>
        <taxon>Agaricomycotina</taxon>
        <taxon>Agaricomycetes</taxon>
        <taxon>Sebacinales</taxon>
        <taxon>Serendipitaceae</taxon>
        <taxon>Serendipita</taxon>
    </lineage>
</organism>
<proteinExistence type="predicted"/>
<feature type="compositionally biased region" description="Basic and acidic residues" evidence="1">
    <location>
        <begin position="34"/>
        <end position="48"/>
    </location>
</feature>
<evidence type="ECO:0000313" key="4">
    <source>
        <dbReference type="Proteomes" id="UP000054097"/>
    </source>
</evidence>
<name>A0A0C2X1V5_SERVB</name>
<dbReference type="EMBL" id="KN824337">
    <property type="protein sequence ID" value="KIM23452.1"/>
    <property type="molecule type" value="Genomic_DNA"/>
</dbReference>
<protein>
    <submittedName>
        <fullName evidence="3">Uncharacterized protein</fullName>
    </submittedName>
</protein>
<reference evidence="3 4" key="1">
    <citation type="submission" date="2014-04" db="EMBL/GenBank/DDBJ databases">
        <authorList>
            <consortium name="DOE Joint Genome Institute"/>
            <person name="Kuo A."/>
            <person name="Zuccaro A."/>
            <person name="Kohler A."/>
            <person name="Nagy L.G."/>
            <person name="Floudas D."/>
            <person name="Copeland A."/>
            <person name="Barry K.W."/>
            <person name="Cichocki N."/>
            <person name="Veneault-Fourrey C."/>
            <person name="LaButti K."/>
            <person name="Lindquist E.A."/>
            <person name="Lipzen A."/>
            <person name="Lundell T."/>
            <person name="Morin E."/>
            <person name="Murat C."/>
            <person name="Sun H."/>
            <person name="Tunlid A."/>
            <person name="Henrissat B."/>
            <person name="Grigoriev I.V."/>
            <person name="Hibbett D.S."/>
            <person name="Martin F."/>
            <person name="Nordberg H.P."/>
            <person name="Cantor M.N."/>
            <person name="Hua S.X."/>
        </authorList>
    </citation>
    <scope>NUCLEOTIDE SEQUENCE [LARGE SCALE GENOMIC DNA]</scope>
    <source>
        <strain evidence="3 4">MAFF 305830</strain>
    </source>
</reference>
<keyword evidence="2" id="KW-0732">Signal</keyword>
<feature type="compositionally biased region" description="Polar residues" evidence="1">
    <location>
        <begin position="287"/>
        <end position="300"/>
    </location>
</feature>
<accession>A0A0C2X1V5</accession>
<feature type="region of interest" description="Disordered" evidence="1">
    <location>
        <begin position="26"/>
        <end position="48"/>
    </location>
</feature>
<dbReference type="HOGENOM" id="CLU_819311_0_0_1"/>
<evidence type="ECO:0000256" key="1">
    <source>
        <dbReference type="SAM" id="MobiDB-lite"/>
    </source>
</evidence>
<evidence type="ECO:0000256" key="2">
    <source>
        <dbReference type="SAM" id="SignalP"/>
    </source>
</evidence>
<feature type="compositionally biased region" description="Low complexity" evidence="1">
    <location>
        <begin position="302"/>
        <end position="317"/>
    </location>
</feature>
<gene>
    <name evidence="3" type="ORF">M408DRAFT_263442</name>
</gene>
<feature type="chain" id="PRO_5002170530" evidence="2">
    <location>
        <begin position="20"/>
        <end position="339"/>
    </location>
</feature>
<dbReference type="AlphaFoldDB" id="A0A0C2X1V5"/>
<keyword evidence="4" id="KW-1185">Reference proteome</keyword>